<dbReference type="PANTHER" id="PTHR43014">
    <property type="entry name" value="MERCURIC REDUCTASE"/>
    <property type="match status" value="1"/>
</dbReference>
<dbReference type="Gene3D" id="3.50.50.60">
    <property type="entry name" value="FAD/NAD(P)-binding domain"/>
    <property type="match status" value="2"/>
</dbReference>
<feature type="binding site" evidence="6">
    <location>
        <position position="311"/>
    </location>
    <ligand>
        <name>FAD</name>
        <dbReference type="ChEBI" id="CHEBI:57692"/>
    </ligand>
</feature>
<feature type="domain" description="Pyridine nucleotide-disulphide oxidoreductase dimerisation" evidence="8">
    <location>
        <begin position="348"/>
        <end position="452"/>
    </location>
</feature>
<dbReference type="AlphaFoldDB" id="A0A4P7C0R0"/>
<feature type="binding site" evidence="6">
    <location>
        <position position="49"/>
    </location>
    <ligand>
        <name>FAD</name>
        <dbReference type="ChEBI" id="CHEBI:57692"/>
    </ligand>
</feature>
<sequence>MKYDALIIGTGQGGNPLAGALAKAGRRTAIIERAEVGGSCINDGCTPTKTMVASARVAHLVGRAGDYGVRTGSVSMDMTKVRERKRALVERFRSGSEKGLESTNHLDLIRGEAAFVDSNTVRVQKPKGEIEQLSAELIVINTGLQPALPPIEGLKEVPTLDNASIMELDEVPEHLLVLGGGYVGLEFAQMFRRFGSAVTLMDRGEQLLSQEDPDIAEEVANILRDEGIEILLQSTAQKVQQNGDGIIRMTVETPDGERTLDGSHLLVAVGRVPNTQALNLQAAGIGTDDRGFIKVNERLETNVPGIYALGDVKGGPAFTHVSYHDYRILQTNLLEGGEASIAGRPVLYTVFIDPQLGRMGLTEQQARQQGRKIRVAKLPLNQVARALETDQTRGLMKAIVDAESEQILGCAIFSPEGGEIMSMIQIAMRGQVPYTALRDGMFAHPLWAEAFNSLFAAFEE</sequence>
<evidence type="ECO:0000256" key="4">
    <source>
        <dbReference type="ARBA" id="ARBA00023002"/>
    </source>
</evidence>
<proteinExistence type="inferred from homology"/>
<feature type="binding site" evidence="6">
    <location>
        <position position="270"/>
    </location>
    <ligand>
        <name>NAD(+)</name>
        <dbReference type="ChEBI" id="CHEBI:57540"/>
    </ligand>
</feature>
<evidence type="ECO:0000256" key="5">
    <source>
        <dbReference type="PIRSR" id="PIRSR000350-2"/>
    </source>
</evidence>
<dbReference type="GO" id="GO:0050660">
    <property type="term" value="F:flavin adenine dinucleotide binding"/>
    <property type="evidence" value="ECO:0007669"/>
    <property type="project" value="TreeGrafter"/>
</dbReference>
<gene>
    <name evidence="10" type="ORF">E3U44_07190</name>
</gene>
<evidence type="ECO:0000256" key="7">
    <source>
        <dbReference type="PIRSR" id="PIRSR000350-4"/>
    </source>
</evidence>
<dbReference type="EMBL" id="CP038033">
    <property type="protein sequence ID" value="QBQ54316.1"/>
    <property type="molecule type" value="Genomic_DNA"/>
</dbReference>
<dbReference type="PIRSF" id="PIRSF000350">
    <property type="entry name" value="Mercury_reductase_MerA"/>
    <property type="match status" value="1"/>
</dbReference>
<dbReference type="RefSeq" id="WP_134357481.1">
    <property type="nucleotide sequence ID" value="NZ_CP038033.1"/>
</dbReference>
<keyword evidence="3 6" id="KW-0274">FAD</keyword>
<dbReference type="InterPro" id="IPR004099">
    <property type="entry name" value="Pyr_nucl-diS_OxRdtase_dimer"/>
</dbReference>
<feature type="binding site" evidence="6">
    <location>
        <begin position="179"/>
        <end position="186"/>
    </location>
    <ligand>
        <name>NAD(+)</name>
        <dbReference type="ChEBI" id="CHEBI:57540"/>
    </ligand>
</feature>
<dbReference type="InterPro" id="IPR016156">
    <property type="entry name" value="FAD/NAD-linked_Rdtase_dimer_sf"/>
</dbReference>
<evidence type="ECO:0000313" key="11">
    <source>
        <dbReference type="Proteomes" id="UP000294325"/>
    </source>
</evidence>
<dbReference type="Pfam" id="PF07992">
    <property type="entry name" value="Pyr_redox_2"/>
    <property type="match status" value="1"/>
</dbReference>
<evidence type="ECO:0000256" key="2">
    <source>
        <dbReference type="ARBA" id="ARBA00022630"/>
    </source>
</evidence>
<keyword evidence="4" id="KW-0560">Oxidoreductase</keyword>
<dbReference type="Pfam" id="PF02852">
    <property type="entry name" value="Pyr_redox_dim"/>
    <property type="match status" value="1"/>
</dbReference>
<accession>A0A4P7C0R0</accession>
<evidence type="ECO:0000256" key="3">
    <source>
        <dbReference type="ARBA" id="ARBA00022827"/>
    </source>
</evidence>
<dbReference type="InterPro" id="IPR001100">
    <property type="entry name" value="Pyr_nuc-diS_OxRdtase"/>
</dbReference>
<dbReference type="InterPro" id="IPR023753">
    <property type="entry name" value="FAD/NAD-binding_dom"/>
</dbReference>
<name>A0A4P7C0R0_9GAMM</name>
<dbReference type="GO" id="GO:0003955">
    <property type="term" value="F:NAD(P)H dehydrogenase (quinone) activity"/>
    <property type="evidence" value="ECO:0007669"/>
    <property type="project" value="TreeGrafter"/>
</dbReference>
<evidence type="ECO:0000256" key="1">
    <source>
        <dbReference type="ARBA" id="ARBA00007532"/>
    </source>
</evidence>
<dbReference type="InterPro" id="IPR036188">
    <property type="entry name" value="FAD/NAD-bd_sf"/>
</dbReference>
<dbReference type="SUPFAM" id="SSF51905">
    <property type="entry name" value="FAD/NAD(P)-binding domain"/>
    <property type="match status" value="1"/>
</dbReference>
<reference evidence="10 11" key="1">
    <citation type="submission" date="2019-03" db="EMBL/GenBank/DDBJ databases">
        <title>The genome sequence of Nitrosococcus wardiae strain D1FHST reveals the archetypal metabolic capacity of ammonia-oxidizing Gammaproteobacteria.</title>
        <authorList>
            <person name="Wang L."/>
            <person name="Lim C.K."/>
            <person name="Hanson T.E."/>
            <person name="Dang H."/>
            <person name="Klotz M.G."/>
        </authorList>
    </citation>
    <scope>NUCLEOTIDE SEQUENCE [LARGE SCALE GENOMIC DNA]</scope>
    <source>
        <strain evidence="10 11">D1FHS</strain>
    </source>
</reference>
<dbReference type="PRINTS" id="PR00411">
    <property type="entry name" value="PNDRDTASEI"/>
</dbReference>
<dbReference type="SUPFAM" id="SSF55424">
    <property type="entry name" value="FAD/NAD-linked reductases, dimerisation (C-terminal) domain"/>
    <property type="match status" value="1"/>
</dbReference>
<feature type="active site" description="Proton acceptor" evidence="5">
    <location>
        <position position="444"/>
    </location>
</feature>
<dbReference type="PANTHER" id="PTHR43014:SF2">
    <property type="entry name" value="MERCURIC REDUCTASE"/>
    <property type="match status" value="1"/>
</dbReference>
<comment type="similarity">
    <text evidence="1">Belongs to the class-I pyridine nucleotide-disulfide oxidoreductase family.</text>
</comment>
<feature type="domain" description="FAD/NAD(P)-binding" evidence="9">
    <location>
        <begin position="3"/>
        <end position="323"/>
    </location>
</feature>
<keyword evidence="6" id="KW-0547">Nucleotide-binding</keyword>
<dbReference type="PRINTS" id="PR00368">
    <property type="entry name" value="FADPNR"/>
</dbReference>
<feature type="disulfide bond" description="Redox-active" evidence="7">
    <location>
        <begin position="40"/>
        <end position="45"/>
    </location>
</feature>
<keyword evidence="6" id="KW-0520">NAD</keyword>
<evidence type="ECO:0000256" key="6">
    <source>
        <dbReference type="PIRSR" id="PIRSR000350-3"/>
    </source>
</evidence>
<dbReference type="OrthoDB" id="9800167at2"/>
<keyword evidence="2" id="KW-0285">Flavoprotein</keyword>
<evidence type="ECO:0000259" key="8">
    <source>
        <dbReference type="Pfam" id="PF02852"/>
    </source>
</evidence>
<dbReference type="Gene3D" id="3.30.390.30">
    <property type="match status" value="1"/>
</dbReference>
<comment type="cofactor">
    <cofactor evidence="6">
        <name>FAD</name>
        <dbReference type="ChEBI" id="CHEBI:57692"/>
    </cofactor>
    <text evidence="6">Binds 1 FAD per subunit.</text>
</comment>
<evidence type="ECO:0000313" key="10">
    <source>
        <dbReference type="EMBL" id="QBQ54316.1"/>
    </source>
</evidence>
<dbReference type="FunFam" id="3.30.390.30:FF:000001">
    <property type="entry name" value="Dihydrolipoyl dehydrogenase"/>
    <property type="match status" value="1"/>
</dbReference>
<organism evidence="10 11">
    <name type="scientific">Nitrosococcus wardiae</name>
    <dbReference type="NCBI Taxonomy" id="1814290"/>
    <lineage>
        <taxon>Bacteria</taxon>
        <taxon>Pseudomonadati</taxon>
        <taxon>Pseudomonadota</taxon>
        <taxon>Gammaproteobacteria</taxon>
        <taxon>Chromatiales</taxon>
        <taxon>Chromatiaceae</taxon>
        <taxon>Nitrosococcus</taxon>
    </lineage>
</organism>
<dbReference type="KEGG" id="nwr:E3U44_07190"/>
<dbReference type="Proteomes" id="UP000294325">
    <property type="component" value="Chromosome"/>
</dbReference>
<evidence type="ECO:0000259" key="9">
    <source>
        <dbReference type="Pfam" id="PF07992"/>
    </source>
</evidence>
<keyword evidence="11" id="KW-1185">Reference proteome</keyword>
<protein>
    <submittedName>
        <fullName evidence="10">Mercuric reductase</fullName>
    </submittedName>
</protein>